<gene>
    <name evidence="1" type="ORF">ECRASSUSDP1_LOCUS28680</name>
</gene>
<proteinExistence type="predicted"/>
<sequence length="557" mass="65042">MEEIPFSEEKAEFYYESFGTIDEEEAIIAAQNQDYSLYNLFRTIHRAKGVKICEAIQMMNFPYIGVYGDIYEFMPVISFVKADNAQDCRNILPQKAQDALAKLQNDHDFRIENINYFCVNHSSTMFRERYIYDHCEKYARFNMVFHPHFMDYLKPGVEDEKKYVMASLYTDDDIDYGLKRSECSPIMINSENLFTEENWIELYIHKAEDPNMVAISPDNASVLIDLSCPLVHFYSIAIELEEHRKAMKVLVTSHCVFDQTCMLNNFPKNWFIDSNGSINQENCKTTSEFTPDYITNKGIKISSLMRSASSHSFDEIKLFIEFWAWNATTEGNVASELDYAQFLEERDAKESFRHKFLIIDGFLDAFYMLVWARFGAPMIPNYGERYLQECQSTEYLIFLFQGFAKFIAHKYYKAGNIQLTMARDFIDEGAYSQCQIDLVDIKNLLMFGVGDNLEKLEKPENPYERAITRHLDSLVSNPDSQEIWVETLMQIPKIMQDLLFTSIWNLHSKVNGIHPDFGRVSYLNLPEISESYWTSHEQRILEVKNLLSLIKSGDDRI</sequence>
<evidence type="ECO:0000313" key="2">
    <source>
        <dbReference type="Proteomes" id="UP001295684"/>
    </source>
</evidence>
<name>A0AAD2DBY3_EUPCR</name>
<keyword evidence="2" id="KW-1185">Reference proteome</keyword>
<evidence type="ECO:0000313" key="1">
    <source>
        <dbReference type="EMBL" id="CAI2387053.1"/>
    </source>
</evidence>
<organism evidence="1 2">
    <name type="scientific">Euplotes crassus</name>
    <dbReference type="NCBI Taxonomy" id="5936"/>
    <lineage>
        <taxon>Eukaryota</taxon>
        <taxon>Sar</taxon>
        <taxon>Alveolata</taxon>
        <taxon>Ciliophora</taxon>
        <taxon>Intramacronucleata</taxon>
        <taxon>Spirotrichea</taxon>
        <taxon>Hypotrichia</taxon>
        <taxon>Euplotida</taxon>
        <taxon>Euplotidae</taxon>
        <taxon>Moneuplotes</taxon>
    </lineage>
</organism>
<comment type="caution">
    <text evidence="1">The sequence shown here is derived from an EMBL/GenBank/DDBJ whole genome shotgun (WGS) entry which is preliminary data.</text>
</comment>
<reference evidence="1" key="1">
    <citation type="submission" date="2023-07" db="EMBL/GenBank/DDBJ databases">
        <authorList>
            <consortium name="AG Swart"/>
            <person name="Singh M."/>
            <person name="Singh A."/>
            <person name="Seah K."/>
            <person name="Emmerich C."/>
        </authorList>
    </citation>
    <scope>NUCLEOTIDE SEQUENCE</scope>
    <source>
        <strain evidence="1">DP1</strain>
    </source>
</reference>
<protein>
    <submittedName>
        <fullName evidence="1">Uncharacterized protein</fullName>
    </submittedName>
</protein>
<accession>A0AAD2DBY3</accession>
<dbReference type="EMBL" id="CAMPGE010029573">
    <property type="protein sequence ID" value="CAI2387053.1"/>
    <property type="molecule type" value="Genomic_DNA"/>
</dbReference>
<dbReference type="AlphaFoldDB" id="A0AAD2DBY3"/>
<dbReference type="Proteomes" id="UP001295684">
    <property type="component" value="Unassembled WGS sequence"/>
</dbReference>